<reference evidence="4" key="1">
    <citation type="journal article" date="2015" name="Genome Announc.">
        <title>Genome sequence of the AIDS-associated pathogen Penicillium marneffei (ATCC18224) and its near taxonomic relative Talaromyces stipitatus (ATCC10500).</title>
        <authorList>
            <person name="Nierman W.C."/>
            <person name="Fedorova-Abrams N.D."/>
            <person name="Andrianopoulos A."/>
        </authorList>
    </citation>
    <scope>NUCLEOTIDE SEQUENCE [LARGE SCALE GENOMIC DNA]</scope>
    <source>
        <strain evidence="4">ATCC 10500 / CBS 375.48 / QM 6759 / NRRL 1006</strain>
    </source>
</reference>
<dbReference type="PhylomeDB" id="B8MTM4"/>
<feature type="domain" description="Sld7 C-terminal" evidence="2">
    <location>
        <begin position="362"/>
        <end position="478"/>
    </location>
</feature>
<sequence length="491" mass="54284">MEVWSGSINIDTNSDLKIKFTTSSQRRENILPKDARLSLRSLVNPSLIPLYVRAGPSVELHSTTEETSEWLKSRLLSGIWLDEDDGGVLEHFSTIQCPVGLLVGVTASRSYTSSASNVSDLLIYGILSSGSDESTIRPPSPPDSSSLIGENGVYEQYSRIKRELRIYAAPLATSFAQRVRDLPSPRSSVAGDDTVSDNSKDATFANFLPDLRSPSPKRKRILSLFEGAAQHHRRVRQREMMPHLSLIKVKEEADELGSPALGYLDLRRARSLSIGGSQLTKLSESVAVGDRRPGSSKGMINRRDSKPKLTASQSFTNSESMRSQSVVPSPTTNFVKPAPRNEGPSLLEPHSSFPLDGETIMTRNKDLTTRTILTCMRLYGYNRKTSRSTKPSTTLSDTCEPSHEPDTHHQQRENSIIPDYSSIPAEEEEFKAMYHATYRAATFALRHYLKMASAETKPPVLAKDTATNVIDGILKLFCDDQLKPSAVDKSL</sequence>
<dbReference type="OMA" id="MTCIDEL"/>
<accession>B8MTM4</accession>
<dbReference type="VEuPathDB" id="FungiDB:TSTA_004760"/>
<evidence type="ECO:0000313" key="3">
    <source>
        <dbReference type="EMBL" id="EED12430.1"/>
    </source>
</evidence>
<dbReference type="Pfam" id="PF18596">
    <property type="entry name" value="Sld7_C"/>
    <property type="match status" value="1"/>
</dbReference>
<dbReference type="Proteomes" id="UP000001745">
    <property type="component" value="Unassembled WGS sequence"/>
</dbReference>
<name>B8MTM4_TALSN</name>
<gene>
    <name evidence="3" type="ORF">TSTA_004760</name>
</gene>
<dbReference type="eggNOG" id="ENOG502S7PV">
    <property type="taxonomic scope" value="Eukaryota"/>
</dbReference>
<feature type="region of interest" description="Disordered" evidence="1">
    <location>
        <begin position="384"/>
        <end position="415"/>
    </location>
</feature>
<feature type="compositionally biased region" description="Basic and acidic residues" evidence="1">
    <location>
        <begin position="400"/>
        <end position="412"/>
    </location>
</feature>
<dbReference type="STRING" id="441959.B8MTM4"/>
<dbReference type="InParanoid" id="B8MTM4"/>
<keyword evidence="4" id="KW-1185">Reference proteome</keyword>
<evidence type="ECO:0000313" key="4">
    <source>
        <dbReference type="Proteomes" id="UP000001745"/>
    </source>
</evidence>
<dbReference type="OrthoDB" id="4205424at2759"/>
<dbReference type="GeneID" id="8104460"/>
<dbReference type="RefSeq" id="XP_002488084.1">
    <property type="nucleotide sequence ID" value="XM_002488039.1"/>
</dbReference>
<evidence type="ECO:0000259" key="2">
    <source>
        <dbReference type="Pfam" id="PF18596"/>
    </source>
</evidence>
<dbReference type="HOGENOM" id="CLU_029042_0_0_1"/>
<dbReference type="EMBL" id="EQ962660">
    <property type="protein sequence ID" value="EED12430.1"/>
    <property type="molecule type" value="Genomic_DNA"/>
</dbReference>
<feature type="compositionally biased region" description="Polar residues" evidence="1">
    <location>
        <begin position="310"/>
        <end position="334"/>
    </location>
</feature>
<dbReference type="InterPro" id="IPR041260">
    <property type="entry name" value="Sld7_C"/>
</dbReference>
<protein>
    <recommendedName>
        <fullName evidence="2">Sld7 C-terminal domain-containing protein</fullName>
    </recommendedName>
</protein>
<dbReference type="AlphaFoldDB" id="B8MTM4"/>
<evidence type="ECO:0000256" key="1">
    <source>
        <dbReference type="SAM" id="MobiDB-lite"/>
    </source>
</evidence>
<proteinExistence type="predicted"/>
<feature type="region of interest" description="Disordered" evidence="1">
    <location>
        <begin position="285"/>
        <end position="358"/>
    </location>
</feature>
<organism evidence="3 4">
    <name type="scientific">Talaromyces stipitatus (strain ATCC 10500 / CBS 375.48 / QM 6759 / NRRL 1006)</name>
    <name type="common">Penicillium stipitatum</name>
    <dbReference type="NCBI Taxonomy" id="441959"/>
    <lineage>
        <taxon>Eukaryota</taxon>
        <taxon>Fungi</taxon>
        <taxon>Dikarya</taxon>
        <taxon>Ascomycota</taxon>
        <taxon>Pezizomycotina</taxon>
        <taxon>Eurotiomycetes</taxon>
        <taxon>Eurotiomycetidae</taxon>
        <taxon>Eurotiales</taxon>
        <taxon>Trichocomaceae</taxon>
        <taxon>Talaromyces</taxon>
        <taxon>Talaromyces sect. Talaromyces</taxon>
    </lineage>
</organism>